<dbReference type="NCBIfam" id="TIGR00575">
    <property type="entry name" value="dnlj"/>
    <property type="match status" value="1"/>
</dbReference>
<evidence type="ECO:0000256" key="2">
    <source>
        <dbReference type="ARBA" id="ARBA00013308"/>
    </source>
</evidence>
<comment type="caution">
    <text evidence="15">The sequence shown here is derived from an EMBL/GenBank/DDBJ whole genome shotgun (WGS) entry which is preliminary data.</text>
</comment>
<dbReference type="FunFam" id="3.30.470.30:FF:000001">
    <property type="entry name" value="DNA ligase"/>
    <property type="match status" value="1"/>
</dbReference>
<dbReference type="SUPFAM" id="SSF47781">
    <property type="entry name" value="RuvA domain 2-like"/>
    <property type="match status" value="1"/>
</dbReference>
<dbReference type="Pfam" id="PF12826">
    <property type="entry name" value="HHH_2"/>
    <property type="match status" value="1"/>
</dbReference>
<dbReference type="SUPFAM" id="SSF50249">
    <property type="entry name" value="Nucleic acid-binding proteins"/>
    <property type="match status" value="1"/>
</dbReference>
<dbReference type="AlphaFoldDB" id="A0A7Y9Z8N0"/>
<dbReference type="RefSeq" id="WP_062076077.1">
    <property type="nucleotide sequence ID" value="NZ_BBRC01000016.1"/>
</dbReference>
<dbReference type="GO" id="GO:0003911">
    <property type="term" value="F:DNA ligase (NAD+) activity"/>
    <property type="evidence" value="ECO:0007669"/>
    <property type="project" value="UniProtKB-UniRule"/>
</dbReference>
<feature type="domain" description="BRCT" evidence="14">
    <location>
        <begin position="624"/>
        <end position="693"/>
    </location>
</feature>
<dbReference type="InterPro" id="IPR010994">
    <property type="entry name" value="RuvA_2-like"/>
</dbReference>
<evidence type="ECO:0000256" key="8">
    <source>
        <dbReference type="ARBA" id="ARBA00022842"/>
    </source>
</evidence>
<feature type="binding site" evidence="13">
    <location>
        <position position="420"/>
    </location>
    <ligand>
        <name>Zn(2+)</name>
        <dbReference type="ChEBI" id="CHEBI:29105"/>
    </ligand>
</feature>
<dbReference type="SUPFAM" id="SSF52113">
    <property type="entry name" value="BRCT domain"/>
    <property type="match status" value="1"/>
</dbReference>
<feature type="binding site" evidence="13">
    <location>
        <position position="177"/>
    </location>
    <ligand>
        <name>NAD(+)</name>
        <dbReference type="ChEBI" id="CHEBI:57540"/>
    </ligand>
</feature>
<dbReference type="SMART" id="SM00292">
    <property type="entry name" value="BRCT"/>
    <property type="match status" value="1"/>
</dbReference>
<feature type="binding site" evidence="13">
    <location>
        <position position="118"/>
    </location>
    <ligand>
        <name>NAD(+)</name>
        <dbReference type="ChEBI" id="CHEBI:57540"/>
    </ligand>
</feature>
<dbReference type="Gene3D" id="6.20.10.30">
    <property type="match status" value="1"/>
</dbReference>
<dbReference type="PROSITE" id="PS01056">
    <property type="entry name" value="DNA_LIGASE_N2"/>
    <property type="match status" value="1"/>
</dbReference>
<keyword evidence="9 13" id="KW-0520">NAD</keyword>
<keyword evidence="4 13" id="KW-0235">DNA replication</keyword>
<keyword evidence="16" id="KW-1185">Reference proteome</keyword>
<dbReference type="InterPro" id="IPR033136">
    <property type="entry name" value="DNA_ligase_CS"/>
</dbReference>
<dbReference type="Gene3D" id="1.10.287.610">
    <property type="entry name" value="Helix hairpin bin"/>
    <property type="match status" value="1"/>
</dbReference>
<dbReference type="GO" id="GO:0006281">
    <property type="term" value="P:DNA repair"/>
    <property type="evidence" value="ECO:0007669"/>
    <property type="project" value="UniProtKB-KW"/>
</dbReference>
<dbReference type="FunFam" id="3.40.50.10190:FF:000054">
    <property type="entry name" value="DNA ligase"/>
    <property type="match status" value="1"/>
</dbReference>
<dbReference type="InterPro" id="IPR012340">
    <property type="entry name" value="NA-bd_OB-fold"/>
</dbReference>
<dbReference type="Pfam" id="PF01653">
    <property type="entry name" value="DNA_ligase_aden"/>
    <property type="match status" value="1"/>
</dbReference>
<feature type="binding site" evidence="13">
    <location>
        <begin position="39"/>
        <end position="43"/>
    </location>
    <ligand>
        <name>NAD(+)</name>
        <dbReference type="ChEBI" id="CHEBI:57540"/>
    </ligand>
</feature>
<reference evidence="15 16" key="1">
    <citation type="submission" date="2020-07" db="EMBL/GenBank/DDBJ databases">
        <title>Sequencing the genomes of 1000 actinobacteria strains.</title>
        <authorList>
            <person name="Klenk H.-P."/>
        </authorList>
    </citation>
    <scope>NUCLEOTIDE SEQUENCE [LARGE SCALE GENOMIC DNA]</scope>
    <source>
        <strain evidence="15 16">DSM 19970</strain>
    </source>
</reference>
<dbReference type="Pfam" id="PF03119">
    <property type="entry name" value="DNA_ligase_ZBD"/>
    <property type="match status" value="1"/>
</dbReference>
<keyword evidence="8 13" id="KW-0460">Magnesium</keyword>
<dbReference type="Gene3D" id="3.40.50.10190">
    <property type="entry name" value="BRCT domain"/>
    <property type="match status" value="1"/>
</dbReference>
<feature type="binding site" evidence="13">
    <location>
        <begin position="89"/>
        <end position="90"/>
    </location>
    <ligand>
        <name>NAD(+)</name>
        <dbReference type="ChEBI" id="CHEBI:57540"/>
    </ligand>
</feature>
<dbReference type="NCBIfam" id="NF005932">
    <property type="entry name" value="PRK07956.1"/>
    <property type="match status" value="1"/>
</dbReference>
<dbReference type="HAMAP" id="MF_01588">
    <property type="entry name" value="DNA_ligase_A"/>
    <property type="match status" value="1"/>
</dbReference>
<dbReference type="Gene3D" id="3.30.470.30">
    <property type="entry name" value="DNA ligase/mRNA capping enzyme"/>
    <property type="match status" value="1"/>
</dbReference>
<keyword evidence="13" id="KW-0464">Manganese</keyword>
<keyword evidence="6 13" id="KW-0227">DNA damage</keyword>
<evidence type="ECO:0000256" key="11">
    <source>
        <dbReference type="ARBA" id="ARBA00034005"/>
    </source>
</evidence>
<dbReference type="CDD" id="cd17748">
    <property type="entry name" value="BRCT_DNA_ligase_like"/>
    <property type="match status" value="1"/>
</dbReference>
<evidence type="ECO:0000256" key="12">
    <source>
        <dbReference type="ARBA" id="ARBA00060881"/>
    </source>
</evidence>
<dbReference type="SUPFAM" id="SSF56091">
    <property type="entry name" value="DNA ligase/mRNA capping enzyme, catalytic domain"/>
    <property type="match status" value="1"/>
</dbReference>
<organism evidence="15 16">
    <name type="scientific">Demequina lutea</name>
    <dbReference type="NCBI Taxonomy" id="431489"/>
    <lineage>
        <taxon>Bacteria</taxon>
        <taxon>Bacillati</taxon>
        <taxon>Actinomycetota</taxon>
        <taxon>Actinomycetes</taxon>
        <taxon>Micrococcales</taxon>
        <taxon>Demequinaceae</taxon>
        <taxon>Demequina</taxon>
    </lineage>
</organism>
<evidence type="ECO:0000256" key="6">
    <source>
        <dbReference type="ARBA" id="ARBA00022763"/>
    </source>
</evidence>
<dbReference type="InterPro" id="IPR004150">
    <property type="entry name" value="NAD_DNA_ligase_OB"/>
</dbReference>
<dbReference type="InterPro" id="IPR036420">
    <property type="entry name" value="BRCT_dom_sf"/>
</dbReference>
<dbReference type="InterPro" id="IPR013840">
    <property type="entry name" value="DNAligase_N"/>
</dbReference>
<dbReference type="InterPro" id="IPR001357">
    <property type="entry name" value="BRCT_dom"/>
</dbReference>
<feature type="binding site" evidence="13">
    <location>
        <position position="417"/>
    </location>
    <ligand>
        <name>Zn(2+)</name>
        <dbReference type="ChEBI" id="CHEBI:29105"/>
    </ligand>
</feature>
<comment type="cofactor">
    <cofactor evidence="13">
        <name>Mg(2+)</name>
        <dbReference type="ChEBI" id="CHEBI:18420"/>
    </cofactor>
    <cofactor evidence="13">
        <name>Mn(2+)</name>
        <dbReference type="ChEBI" id="CHEBI:29035"/>
    </cofactor>
</comment>
<dbReference type="FunFam" id="2.40.50.140:FF:000012">
    <property type="entry name" value="DNA ligase"/>
    <property type="match status" value="1"/>
</dbReference>
<comment type="similarity">
    <text evidence="12 13">Belongs to the NAD-dependent DNA ligase family. LigA subfamily.</text>
</comment>
<dbReference type="GO" id="GO:0006260">
    <property type="term" value="P:DNA replication"/>
    <property type="evidence" value="ECO:0007669"/>
    <property type="project" value="UniProtKB-KW"/>
</dbReference>
<evidence type="ECO:0000256" key="4">
    <source>
        <dbReference type="ARBA" id="ARBA00022705"/>
    </source>
</evidence>
<dbReference type="EC" id="6.5.1.2" evidence="1 13"/>
<dbReference type="InterPro" id="IPR001679">
    <property type="entry name" value="DNA_ligase"/>
</dbReference>
<dbReference type="Gene3D" id="2.40.50.140">
    <property type="entry name" value="Nucleic acid-binding proteins"/>
    <property type="match status" value="1"/>
</dbReference>
<feature type="binding site" evidence="13">
    <location>
        <position position="141"/>
    </location>
    <ligand>
        <name>NAD(+)</name>
        <dbReference type="ChEBI" id="CHEBI:57540"/>
    </ligand>
</feature>
<dbReference type="CDD" id="cd00114">
    <property type="entry name" value="LIGANc"/>
    <property type="match status" value="1"/>
</dbReference>
<keyword evidence="3 13" id="KW-0436">Ligase</keyword>
<evidence type="ECO:0000256" key="9">
    <source>
        <dbReference type="ARBA" id="ARBA00023027"/>
    </source>
</evidence>
<dbReference type="PANTHER" id="PTHR23389:SF9">
    <property type="entry name" value="DNA LIGASE"/>
    <property type="match status" value="1"/>
</dbReference>
<gene>
    <name evidence="13" type="primary">ligA</name>
    <name evidence="15" type="ORF">BKA03_000938</name>
</gene>
<proteinExistence type="inferred from homology"/>
<dbReference type="InterPro" id="IPR004149">
    <property type="entry name" value="Znf_DNAligase_C4"/>
</dbReference>
<dbReference type="GO" id="GO:0046872">
    <property type="term" value="F:metal ion binding"/>
    <property type="evidence" value="ECO:0007669"/>
    <property type="project" value="UniProtKB-KW"/>
</dbReference>
<feature type="binding site" evidence="13">
    <location>
        <position position="442"/>
    </location>
    <ligand>
        <name>Zn(2+)</name>
        <dbReference type="ChEBI" id="CHEBI:29105"/>
    </ligand>
</feature>
<dbReference type="EMBL" id="JACBZO010000001">
    <property type="protein sequence ID" value="NYI40819.1"/>
    <property type="molecule type" value="Genomic_DNA"/>
</dbReference>
<dbReference type="GO" id="GO:0005829">
    <property type="term" value="C:cytosol"/>
    <property type="evidence" value="ECO:0007669"/>
    <property type="project" value="TreeGrafter"/>
</dbReference>
<name>A0A7Y9Z8N0_9MICO</name>
<evidence type="ECO:0000313" key="15">
    <source>
        <dbReference type="EMBL" id="NYI40819.1"/>
    </source>
</evidence>
<evidence type="ECO:0000256" key="1">
    <source>
        <dbReference type="ARBA" id="ARBA00012722"/>
    </source>
</evidence>
<comment type="catalytic activity">
    <reaction evidence="11 13">
        <text>NAD(+) + (deoxyribonucleotide)n-3'-hydroxyl + 5'-phospho-(deoxyribonucleotide)m = (deoxyribonucleotide)n+m + AMP + beta-nicotinamide D-nucleotide.</text>
        <dbReference type="EC" id="6.5.1.2"/>
    </reaction>
</comment>
<feature type="binding site" evidence="13">
    <location>
        <position position="436"/>
    </location>
    <ligand>
        <name>Zn(2+)</name>
        <dbReference type="ChEBI" id="CHEBI:29105"/>
    </ligand>
</feature>
<evidence type="ECO:0000256" key="3">
    <source>
        <dbReference type="ARBA" id="ARBA00022598"/>
    </source>
</evidence>
<dbReference type="Pfam" id="PF00533">
    <property type="entry name" value="BRCT"/>
    <property type="match status" value="1"/>
</dbReference>
<dbReference type="PIRSF" id="PIRSF001604">
    <property type="entry name" value="LigA"/>
    <property type="match status" value="1"/>
</dbReference>
<protein>
    <recommendedName>
        <fullName evidence="2 13">DNA ligase</fullName>
        <ecNumber evidence="1 13">6.5.1.2</ecNumber>
    </recommendedName>
    <alternativeName>
        <fullName evidence="13">Polydeoxyribonucleotide synthase [NAD(+)]</fullName>
    </alternativeName>
</protein>
<dbReference type="SMART" id="SM00532">
    <property type="entry name" value="LIGANc"/>
    <property type="match status" value="1"/>
</dbReference>
<dbReference type="Gene3D" id="1.10.150.20">
    <property type="entry name" value="5' to 3' exonuclease, C-terminal subdomain"/>
    <property type="match status" value="2"/>
</dbReference>
<evidence type="ECO:0000256" key="5">
    <source>
        <dbReference type="ARBA" id="ARBA00022723"/>
    </source>
</evidence>
<dbReference type="Pfam" id="PF03120">
    <property type="entry name" value="OB_DNA_ligase"/>
    <property type="match status" value="1"/>
</dbReference>
<dbReference type="OrthoDB" id="9759736at2"/>
<dbReference type="PANTHER" id="PTHR23389">
    <property type="entry name" value="CHROMOSOME TRANSMISSION FIDELITY FACTOR 18"/>
    <property type="match status" value="1"/>
</dbReference>
<keyword evidence="10 13" id="KW-0234">DNA repair</keyword>
<dbReference type="Proteomes" id="UP000547973">
    <property type="component" value="Unassembled WGS sequence"/>
</dbReference>
<feature type="active site" description="N6-AMP-lysine intermediate" evidence="13">
    <location>
        <position position="120"/>
    </location>
</feature>
<feature type="binding site" evidence="13">
    <location>
        <position position="323"/>
    </location>
    <ligand>
        <name>NAD(+)</name>
        <dbReference type="ChEBI" id="CHEBI:57540"/>
    </ligand>
</feature>
<feature type="binding site" evidence="13">
    <location>
        <position position="299"/>
    </location>
    <ligand>
        <name>NAD(+)</name>
        <dbReference type="ChEBI" id="CHEBI:57540"/>
    </ligand>
</feature>
<accession>A0A7Y9Z8N0</accession>
<evidence type="ECO:0000256" key="10">
    <source>
        <dbReference type="ARBA" id="ARBA00023204"/>
    </source>
</evidence>
<sequence length="714" mass="76171">MTEAPAAATAARARHAALVQEIEEHRARYYGDDAPTVSDGEYDALEREARDIEARFPELIEPESPTQTVGSAGGQTGFASERHRERMMSLDNAFSIDDVAAWFERVTKDAGPQPVVCEPKIDGLSISLTYVDGVLERALTRGDGTTGEVVTANVRTISAVPETLAGVVPALVEIRGEVFLPVKDFERLNEDLLAEGKAPYANPRNTAAGSLRQKDASVTAKRPLALTAYALGILDWGDASADERIETQHGIYQVLRDWGLPVSEHAKVVNGVGEVEGYLRDLEAKRHSLTHEIDGAVLKVDDRAVQAELGSTSRAPRWAIAYKFPPEEVHTTLERIEVGVGRTGRVTPYGVMTPVTVAGSTVTYATLHNFHEVVRKGVLIGDTVVLRKAGDVIPEIVGPVVAARTGTELAWVPPTVCPSCATELVEQKEGDKDMRCPNAQSCPAQIIDRIAFIGSRGVLDVEVLGEKAAAAMIEAGVLVNEAGLFDIGEDALKRATLFTLDVDEKVSKAQRAAGEEPRQAGDLTRNASKLLDELAKARTQPLWRVLLGLSIRHVGPTASRALAGSFGSMDAIRGATDVELASVDGVGPIIADAVKTWFSEQWHVDIVDAWAAAGVRMEDEKDESIPQTLAGLTVVATGSLERFTRDGVKEAIISHGGKAASSVSKNTHYVVVGANAGSKAAKAEELGVPVLDEVAFEALLADGSVTVESPAHPL</sequence>
<evidence type="ECO:0000259" key="14">
    <source>
        <dbReference type="PROSITE" id="PS50172"/>
    </source>
</evidence>
<dbReference type="InterPro" id="IPR013839">
    <property type="entry name" value="DNAligase_adenylation"/>
</dbReference>
<evidence type="ECO:0000256" key="7">
    <source>
        <dbReference type="ARBA" id="ARBA00022833"/>
    </source>
</evidence>
<keyword evidence="7 13" id="KW-0862">Zinc</keyword>
<keyword evidence="5 13" id="KW-0479">Metal-binding</keyword>
<dbReference type="PROSITE" id="PS50172">
    <property type="entry name" value="BRCT"/>
    <property type="match status" value="1"/>
</dbReference>
<dbReference type="InterPro" id="IPR041663">
    <property type="entry name" value="DisA/LigA_HHH"/>
</dbReference>
<comment type="function">
    <text evidence="13">DNA ligase that catalyzes the formation of phosphodiester linkages between 5'-phosphoryl and 3'-hydroxyl groups in double-stranded DNA using NAD as a coenzyme and as the energy source for the reaction. It is essential for DNA replication and repair of damaged DNA.</text>
</comment>
<evidence type="ECO:0000256" key="13">
    <source>
        <dbReference type="HAMAP-Rule" id="MF_01588"/>
    </source>
</evidence>
<evidence type="ECO:0000313" key="16">
    <source>
        <dbReference type="Proteomes" id="UP000547973"/>
    </source>
</evidence>